<dbReference type="Proteomes" id="UP000019849">
    <property type="component" value="Unassembled WGS sequence"/>
</dbReference>
<feature type="region of interest" description="Disordered" evidence="1">
    <location>
        <begin position="1"/>
        <end position="29"/>
    </location>
</feature>
<reference evidence="2 3" key="1">
    <citation type="submission" date="2014-02" db="EMBL/GenBank/DDBJ databases">
        <title>Aquamicrobium defluvii Genome sequencing.</title>
        <authorList>
            <person name="Wang X."/>
        </authorList>
    </citation>
    <scope>NUCLEOTIDE SEQUENCE [LARGE SCALE GENOMIC DNA]</scope>
    <source>
        <strain evidence="2 3">W13Z1</strain>
    </source>
</reference>
<protein>
    <submittedName>
        <fullName evidence="2">Uncharacterized protein</fullName>
    </submittedName>
</protein>
<evidence type="ECO:0000313" key="3">
    <source>
        <dbReference type="Proteomes" id="UP000019849"/>
    </source>
</evidence>
<dbReference type="HOGENOM" id="CLU_2663073_0_0_5"/>
<gene>
    <name evidence="2" type="ORF">BG36_10425</name>
</gene>
<dbReference type="EMBL" id="JENY01000022">
    <property type="protein sequence ID" value="EXL04122.1"/>
    <property type="molecule type" value="Genomic_DNA"/>
</dbReference>
<feature type="compositionally biased region" description="Low complexity" evidence="1">
    <location>
        <begin position="10"/>
        <end position="28"/>
    </location>
</feature>
<evidence type="ECO:0000313" key="2">
    <source>
        <dbReference type="EMBL" id="EXL04122.1"/>
    </source>
</evidence>
<evidence type="ECO:0000256" key="1">
    <source>
        <dbReference type="SAM" id="MobiDB-lite"/>
    </source>
</evidence>
<proteinExistence type="predicted"/>
<comment type="caution">
    <text evidence="2">The sequence shown here is derived from an EMBL/GenBank/DDBJ whole genome shotgun (WGS) entry which is preliminary data.</text>
</comment>
<dbReference type="AlphaFoldDB" id="A0A011TJE4"/>
<sequence>MTDASAMRTPAPQSALSSASATASPSAPIRHVPTGWKIVFARAAPTHYSFVAGKVPFGGDRSAALKHASSSGLDN</sequence>
<organism evidence="2 3">
    <name type="scientific">Aquamicrobium defluvii</name>
    <dbReference type="NCBI Taxonomy" id="69279"/>
    <lineage>
        <taxon>Bacteria</taxon>
        <taxon>Pseudomonadati</taxon>
        <taxon>Pseudomonadota</taxon>
        <taxon>Alphaproteobacteria</taxon>
        <taxon>Hyphomicrobiales</taxon>
        <taxon>Phyllobacteriaceae</taxon>
        <taxon>Aquamicrobium</taxon>
    </lineage>
</organism>
<accession>A0A011TJE4</accession>
<name>A0A011TJE4_9HYPH</name>